<dbReference type="AlphaFoldDB" id="A0AAV7Z2R6"/>
<evidence type="ECO:0000313" key="2">
    <source>
        <dbReference type="EMBL" id="KAJ3434492.1"/>
    </source>
</evidence>
<dbReference type="Proteomes" id="UP001146793">
    <property type="component" value="Unassembled WGS sequence"/>
</dbReference>
<dbReference type="SUPFAM" id="SSF48097">
    <property type="entry name" value="Regulator of G-protein signaling, RGS"/>
    <property type="match status" value="1"/>
</dbReference>
<dbReference type="EMBL" id="JANTQA010000042">
    <property type="protein sequence ID" value="KAJ3434492.1"/>
    <property type="molecule type" value="Genomic_DNA"/>
</dbReference>
<keyword evidence="5" id="KW-1185">Reference proteome</keyword>
<evidence type="ECO:0000313" key="5">
    <source>
        <dbReference type="Proteomes" id="UP001150062"/>
    </source>
</evidence>
<dbReference type="InterPro" id="IPR016137">
    <property type="entry name" value="RGS"/>
</dbReference>
<evidence type="ECO:0000259" key="1">
    <source>
        <dbReference type="PROSITE" id="PS50132"/>
    </source>
</evidence>
<dbReference type="PANTHER" id="PTHR46361:SF3">
    <property type="entry name" value="ELECTRON CARRIER_ PROTEIN DISULFIDE OXIDOREDUCTASE"/>
    <property type="match status" value="1"/>
</dbReference>
<dbReference type="Proteomes" id="UP001150062">
    <property type="component" value="Unassembled WGS sequence"/>
</dbReference>
<dbReference type="PANTHER" id="PTHR46361">
    <property type="entry name" value="ELECTRON CARRIER/ PROTEIN DISULFIDE OXIDOREDUCTASE"/>
    <property type="match status" value="1"/>
</dbReference>
<dbReference type="PROSITE" id="PS50132">
    <property type="entry name" value="RGS"/>
    <property type="match status" value="1"/>
</dbReference>
<sequence length="342" mass="40182">MFDEAQEAVFDHLTLNSWESFLNSEIYENLLKNLRNDTTIDLNPDKKRCLLIYHKKKNKGLNEEFSYRGKENNAYQIGEELMLILMNLLNCYYSVNSKKINMKAIAKSIPFRKFVELSSGLQNIKLKNLTTEQRLCFFINLYNTITLHSFVINGVPKDKPSVEKFLRNSIYRINDYYFSLNDIYHGILRGNVDPKQTNNNYFKNYDPGYQEKCGLAITPMDPRIHFALINYTFPSFIRIYHLESFNDTLTKVTQHLSSNLVFVKENKILIPKLFAIYEKDFGGTENIINWISKNAFSKVNIDQCRYYSVKFTQKNINPPSISFDVKRTIARKFSNTKLFDEN</sequence>
<dbReference type="Pfam" id="PF04784">
    <property type="entry name" value="DUF547"/>
    <property type="match status" value="1"/>
</dbReference>
<organism evidence="2 4">
    <name type="scientific">Anaeramoeba flamelloides</name>
    <dbReference type="NCBI Taxonomy" id="1746091"/>
    <lineage>
        <taxon>Eukaryota</taxon>
        <taxon>Metamonada</taxon>
        <taxon>Anaeramoebidae</taxon>
        <taxon>Anaeramoeba</taxon>
    </lineage>
</organism>
<gene>
    <name evidence="2" type="ORF">M0812_01605</name>
    <name evidence="3" type="ORF">M0813_00286</name>
</gene>
<evidence type="ECO:0000313" key="4">
    <source>
        <dbReference type="Proteomes" id="UP001146793"/>
    </source>
</evidence>
<dbReference type="InterPro" id="IPR036305">
    <property type="entry name" value="RGS_sf"/>
</dbReference>
<evidence type="ECO:0000313" key="3">
    <source>
        <dbReference type="EMBL" id="KAJ6241587.1"/>
    </source>
</evidence>
<accession>A0AAV7Z2R6</accession>
<protein>
    <submittedName>
        <fullName evidence="2">Electron carrier/ protein disulfide oxidoreductase</fullName>
    </submittedName>
</protein>
<comment type="caution">
    <text evidence="2">The sequence shown here is derived from an EMBL/GenBank/DDBJ whole genome shotgun (WGS) entry which is preliminary data.</text>
</comment>
<proteinExistence type="predicted"/>
<reference evidence="2" key="2">
    <citation type="submission" date="2022-08" db="EMBL/GenBank/DDBJ databases">
        <title>Novel sulphate-reducing endosymbionts in the free-living metamonad Anaeramoeba.</title>
        <authorList>
            <person name="Jerlstrom-Hultqvist J."/>
            <person name="Cepicka I."/>
            <person name="Gallot-Lavallee L."/>
            <person name="Salas-Leiva D."/>
            <person name="Curtis B.A."/>
            <person name="Zahonova K."/>
            <person name="Pipaliya S."/>
            <person name="Dacks J."/>
            <person name="Roger A.J."/>
        </authorList>
    </citation>
    <scope>NUCLEOTIDE SEQUENCE</scope>
    <source>
        <strain evidence="2">Busselton2</strain>
    </source>
</reference>
<reference evidence="3" key="1">
    <citation type="submission" date="2022-08" db="EMBL/GenBank/DDBJ databases">
        <title>Novel sulfate-reducing endosymbionts in the free-living metamonad Anaeramoeba.</title>
        <authorList>
            <person name="Jerlstrom-Hultqvist J."/>
            <person name="Cepicka I."/>
            <person name="Gallot-Lavallee L."/>
            <person name="Salas-Leiva D."/>
            <person name="Curtis B.A."/>
            <person name="Zahonova K."/>
            <person name="Pipaliya S."/>
            <person name="Dacks J."/>
            <person name="Roger A.J."/>
        </authorList>
    </citation>
    <scope>NUCLEOTIDE SEQUENCE</scope>
    <source>
        <strain evidence="3">Schooner1</strain>
    </source>
</reference>
<name>A0AAV7Z2R6_9EUKA</name>
<feature type="domain" description="RGS" evidence="1">
    <location>
        <begin position="1"/>
        <end position="31"/>
    </location>
</feature>
<dbReference type="EMBL" id="JAOAOG010000191">
    <property type="protein sequence ID" value="KAJ6241587.1"/>
    <property type="molecule type" value="Genomic_DNA"/>
</dbReference>
<dbReference type="InterPro" id="IPR006869">
    <property type="entry name" value="DUF547"/>
</dbReference>